<dbReference type="EMBL" id="LKEA01000049">
    <property type="protein sequence ID" value="ROV92563.1"/>
    <property type="molecule type" value="Genomic_DNA"/>
</dbReference>
<feature type="compositionally biased region" description="Polar residues" evidence="6">
    <location>
        <begin position="12"/>
        <end position="21"/>
    </location>
</feature>
<evidence type="ECO:0000256" key="4">
    <source>
        <dbReference type="ARBA" id="ARBA00022989"/>
    </source>
</evidence>
<feature type="compositionally biased region" description="Low complexity" evidence="6">
    <location>
        <begin position="208"/>
        <end position="218"/>
    </location>
</feature>
<dbReference type="InterPro" id="IPR036259">
    <property type="entry name" value="MFS_trans_sf"/>
</dbReference>
<evidence type="ECO:0000256" key="7">
    <source>
        <dbReference type="SAM" id="Phobius"/>
    </source>
</evidence>
<keyword evidence="4 7" id="KW-1133">Transmembrane helix</keyword>
<organism evidence="8 9">
    <name type="scientific">Cytospora schulzeri</name>
    <dbReference type="NCBI Taxonomy" id="448051"/>
    <lineage>
        <taxon>Eukaryota</taxon>
        <taxon>Fungi</taxon>
        <taxon>Dikarya</taxon>
        <taxon>Ascomycota</taxon>
        <taxon>Pezizomycotina</taxon>
        <taxon>Sordariomycetes</taxon>
        <taxon>Sordariomycetidae</taxon>
        <taxon>Diaporthales</taxon>
        <taxon>Cytosporaceae</taxon>
        <taxon>Cytospora</taxon>
    </lineage>
</organism>
<accession>A0A423VNI1</accession>
<dbReference type="PANTHER" id="PTHR23502:SF51">
    <property type="entry name" value="QUINIDINE RESISTANCE PROTEIN 1-RELATED"/>
    <property type="match status" value="1"/>
</dbReference>
<reference evidence="8 9" key="1">
    <citation type="submission" date="2015-09" db="EMBL/GenBank/DDBJ databases">
        <title>Host preference determinants of Valsa canker pathogens revealed by comparative genomics.</title>
        <authorList>
            <person name="Yin Z."/>
            <person name="Huang L."/>
        </authorList>
    </citation>
    <scope>NUCLEOTIDE SEQUENCE [LARGE SCALE GENOMIC DNA]</scope>
    <source>
        <strain evidence="8 9">03-1</strain>
    </source>
</reference>
<dbReference type="STRING" id="356882.A0A423VNI1"/>
<feature type="transmembrane region" description="Helical" evidence="7">
    <location>
        <begin position="62"/>
        <end position="83"/>
    </location>
</feature>
<evidence type="ECO:0000256" key="6">
    <source>
        <dbReference type="SAM" id="MobiDB-lite"/>
    </source>
</evidence>
<feature type="transmembrane region" description="Helical" evidence="7">
    <location>
        <begin position="128"/>
        <end position="144"/>
    </location>
</feature>
<dbReference type="Proteomes" id="UP000283895">
    <property type="component" value="Unassembled WGS sequence"/>
</dbReference>
<evidence type="ECO:0000256" key="1">
    <source>
        <dbReference type="ARBA" id="ARBA00004141"/>
    </source>
</evidence>
<dbReference type="Pfam" id="PF07690">
    <property type="entry name" value="MFS_1"/>
    <property type="match status" value="1"/>
</dbReference>
<dbReference type="PANTHER" id="PTHR23502">
    <property type="entry name" value="MAJOR FACILITATOR SUPERFAMILY"/>
    <property type="match status" value="1"/>
</dbReference>
<evidence type="ECO:0000256" key="2">
    <source>
        <dbReference type="ARBA" id="ARBA00022448"/>
    </source>
</evidence>
<dbReference type="AlphaFoldDB" id="A0A423VNI1"/>
<dbReference type="OrthoDB" id="440553at2759"/>
<protein>
    <recommendedName>
        <fullName evidence="10">Major facilitator superfamily (MFS) profile domain-containing protein</fullName>
    </recommendedName>
</protein>
<evidence type="ECO:0000313" key="9">
    <source>
        <dbReference type="Proteomes" id="UP000283895"/>
    </source>
</evidence>
<sequence length="343" mass="37031">MAIHGSDDQITEHQSQAQFGGQQDPDDADTEKRFEVKAEDASAGDTSSPPSYSIFTSTQKGWILFIAAWAGWFSTASSFIYFPAIPFLANDMHVSVQDINLTVTSYLIASGIFPTVTGSAADIYGRRITLLVSLTAYAAINVGLATQRSFAALFVLRMLQSVAISAAQYDHASRRATSSPHARREGEPPSLSSASPPDFQPTPRADDSSQPIIPSPQNSSLMGSGSLLAIAREHSPQPRDDDASRRDVLENAVIPLLGMHVAGMDEAGMEDGHHDGIFRNHDPYADLPGDQDLLNLFSLYRSRVHPFQLIIDDLDAVEGGLCAIINERAGSSSSAETSQPRRQ</sequence>
<dbReference type="SUPFAM" id="SSF103473">
    <property type="entry name" value="MFS general substrate transporter"/>
    <property type="match status" value="1"/>
</dbReference>
<feature type="transmembrane region" description="Helical" evidence="7">
    <location>
        <begin position="103"/>
        <end position="121"/>
    </location>
</feature>
<gene>
    <name evidence="8" type="ORF">VMCG_08915</name>
</gene>
<comment type="caution">
    <text evidence="8">The sequence shown here is derived from an EMBL/GenBank/DDBJ whole genome shotgun (WGS) entry which is preliminary data.</text>
</comment>
<feature type="compositionally biased region" description="Basic and acidic residues" evidence="6">
    <location>
        <begin position="1"/>
        <end position="11"/>
    </location>
</feature>
<dbReference type="GO" id="GO:0005886">
    <property type="term" value="C:plasma membrane"/>
    <property type="evidence" value="ECO:0007669"/>
    <property type="project" value="TreeGrafter"/>
</dbReference>
<name>A0A423VNI1_9PEZI</name>
<comment type="subcellular location">
    <subcellularLocation>
        <location evidence="1">Membrane</location>
        <topology evidence="1">Multi-pass membrane protein</topology>
    </subcellularLocation>
</comment>
<evidence type="ECO:0000256" key="3">
    <source>
        <dbReference type="ARBA" id="ARBA00022692"/>
    </source>
</evidence>
<keyword evidence="5 7" id="KW-0472">Membrane</keyword>
<evidence type="ECO:0000256" key="5">
    <source>
        <dbReference type="ARBA" id="ARBA00023136"/>
    </source>
</evidence>
<evidence type="ECO:0008006" key="10">
    <source>
        <dbReference type="Google" id="ProtNLM"/>
    </source>
</evidence>
<keyword evidence="2" id="KW-0813">Transport</keyword>
<keyword evidence="3 7" id="KW-0812">Transmembrane</keyword>
<feature type="region of interest" description="Disordered" evidence="6">
    <location>
        <begin position="1"/>
        <end position="50"/>
    </location>
</feature>
<dbReference type="GO" id="GO:0022857">
    <property type="term" value="F:transmembrane transporter activity"/>
    <property type="evidence" value="ECO:0007669"/>
    <property type="project" value="InterPro"/>
</dbReference>
<evidence type="ECO:0000313" key="8">
    <source>
        <dbReference type="EMBL" id="ROV92563.1"/>
    </source>
</evidence>
<feature type="region of interest" description="Disordered" evidence="6">
    <location>
        <begin position="173"/>
        <end position="218"/>
    </location>
</feature>
<dbReference type="InterPro" id="IPR011701">
    <property type="entry name" value="MFS"/>
</dbReference>
<proteinExistence type="predicted"/>
<keyword evidence="9" id="KW-1185">Reference proteome</keyword>
<dbReference type="Gene3D" id="1.20.1720.10">
    <property type="entry name" value="Multidrug resistance protein D"/>
    <property type="match status" value="1"/>
</dbReference>
<feature type="compositionally biased region" description="Basic and acidic residues" evidence="6">
    <location>
        <begin position="30"/>
        <end position="40"/>
    </location>
</feature>